<feature type="domain" description="Winged helix DNA-binding" evidence="1">
    <location>
        <begin position="14"/>
        <end position="92"/>
    </location>
</feature>
<organism evidence="2 3">
    <name type="scientific">Eubacterium album</name>
    <dbReference type="NCBI Taxonomy" id="2978477"/>
    <lineage>
        <taxon>Bacteria</taxon>
        <taxon>Bacillati</taxon>
        <taxon>Bacillota</taxon>
        <taxon>Clostridia</taxon>
        <taxon>Eubacteriales</taxon>
        <taxon>Eubacteriaceae</taxon>
        <taxon>Eubacterium</taxon>
    </lineage>
</organism>
<gene>
    <name evidence="2" type="ORF">N5B56_03790</name>
</gene>
<dbReference type="InterPro" id="IPR011991">
    <property type="entry name" value="ArsR-like_HTH"/>
</dbReference>
<keyword evidence="3" id="KW-1185">Reference proteome</keyword>
<dbReference type="Proteomes" id="UP001431199">
    <property type="component" value="Unassembled WGS sequence"/>
</dbReference>
<dbReference type="InterPro" id="IPR036388">
    <property type="entry name" value="WH-like_DNA-bd_sf"/>
</dbReference>
<dbReference type="Gene3D" id="1.10.10.10">
    <property type="entry name" value="Winged helix-like DNA-binding domain superfamily/Winged helix DNA-binding domain"/>
    <property type="match status" value="1"/>
</dbReference>
<protein>
    <submittedName>
        <fullName evidence="2">Transcriptional regulator</fullName>
    </submittedName>
</protein>
<evidence type="ECO:0000313" key="3">
    <source>
        <dbReference type="Proteomes" id="UP001431199"/>
    </source>
</evidence>
<dbReference type="Pfam" id="PF13601">
    <property type="entry name" value="HTH_34"/>
    <property type="match status" value="1"/>
</dbReference>
<evidence type="ECO:0000313" key="2">
    <source>
        <dbReference type="EMBL" id="MCT7398211.1"/>
    </source>
</evidence>
<dbReference type="InterPro" id="IPR027395">
    <property type="entry name" value="WH_DNA-bd_dom"/>
</dbReference>
<accession>A0ABT2LY42</accession>
<dbReference type="InterPro" id="IPR036390">
    <property type="entry name" value="WH_DNA-bd_sf"/>
</dbReference>
<comment type="caution">
    <text evidence="2">The sequence shown here is derived from an EMBL/GenBank/DDBJ whole genome shotgun (WGS) entry which is preliminary data.</text>
</comment>
<name>A0ABT2LY42_9FIRM</name>
<dbReference type="PANTHER" id="PTHR37318:SF1">
    <property type="entry name" value="BSL7504 PROTEIN"/>
    <property type="match status" value="1"/>
</dbReference>
<dbReference type="CDD" id="cd00090">
    <property type="entry name" value="HTH_ARSR"/>
    <property type="match status" value="1"/>
</dbReference>
<dbReference type="SUPFAM" id="SSF46785">
    <property type="entry name" value="Winged helix' DNA-binding domain"/>
    <property type="match status" value="1"/>
</dbReference>
<reference evidence="2" key="1">
    <citation type="submission" date="2022-09" db="EMBL/GenBank/DDBJ databases">
        <title>Eubacterium sp. LFL-14 isolated from human feces.</title>
        <authorList>
            <person name="Liu F."/>
        </authorList>
    </citation>
    <scope>NUCLEOTIDE SEQUENCE</scope>
    <source>
        <strain evidence="2">LFL-14</strain>
    </source>
</reference>
<dbReference type="PANTHER" id="PTHR37318">
    <property type="entry name" value="BSL7504 PROTEIN"/>
    <property type="match status" value="1"/>
</dbReference>
<dbReference type="EMBL" id="JAODBU010000003">
    <property type="protein sequence ID" value="MCT7398211.1"/>
    <property type="molecule type" value="Genomic_DNA"/>
</dbReference>
<proteinExistence type="predicted"/>
<dbReference type="RefSeq" id="WP_022089751.1">
    <property type="nucleotide sequence ID" value="NZ_JAODBU010000003.1"/>
</dbReference>
<evidence type="ECO:0000259" key="1">
    <source>
        <dbReference type="Pfam" id="PF13601"/>
    </source>
</evidence>
<sequence length="101" mass="11520">MQISNIPEAFSLSIRLKLISCLLNGEKTFKELKQITKATDGNISVQLSKLEEWGYIESKKTICGKRPKTSYKITEFGIEQFEAYVNLLEKILNGTFINNTE</sequence>